<dbReference type="PANTHER" id="PTHR43351">
    <property type="entry name" value="L(+)-TARTRATE DEHYDRATASE SUBUNIT BETA"/>
    <property type="match status" value="1"/>
</dbReference>
<evidence type="ECO:0000313" key="5">
    <source>
        <dbReference type="Proteomes" id="UP000076394"/>
    </source>
</evidence>
<evidence type="ECO:0000256" key="1">
    <source>
        <dbReference type="ARBA" id="ARBA00008876"/>
    </source>
</evidence>
<evidence type="ECO:0000313" key="4">
    <source>
        <dbReference type="EMBL" id="AMU86221.1"/>
    </source>
</evidence>
<dbReference type="GO" id="GO:0016836">
    <property type="term" value="F:hydro-lyase activity"/>
    <property type="evidence" value="ECO:0007669"/>
    <property type="project" value="InterPro"/>
</dbReference>
<dbReference type="Gene3D" id="3.20.130.10">
    <property type="entry name" value="Fe-S hydro-lyase, tartrate dehydratase beta-type, catalytic domain"/>
    <property type="match status" value="1"/>
</dbReference>
<dbReference type="NCBIfam" id="NF005310">
    <property type="entry name" value="PRK06842.1"/>
    <property type="match status" value="1"/>
</dbReference>
<feature type="domain" description="Fe-S hydro-lyase tartrate dehydratase beta-type catalytic" evidence="3">
    <location>
        <begin position="4"/>
        <end position="176"/>
    </location>
</feature>
<protein>
    <submittedName>
        <fullName evidence="4">Fumarate hydratase subunit beta</fullName>
    </submittedName>
</protein>
<dbReference type="EMBL" id="CP011127">
    <property type="protein sequence ID" value="AMU86221.1"/>
    <property type="molecule type" value="Genomic_DNA"/>
</dbReference>
<organism evidence="4 5">
    <name type="scientific">Dehalococcoides mccartyi</name>
    <dbReference type="NCBI Taxonomy" id="61435"/>
    <lineage>
        <taxon>Bacteria</taxon>
        <taxon>Bacillati</taxon>
        <taxon>Chloroflexota</taxon>
        <taxon>Dehalococcoidia</taxon>
        <taxon>Dehalococcoidales</taxon>
        <taxon>Dehalococcoidaceae</taxon>
        <taxon>Dehalococcoides</taxon>
    </lineage>
</organism>
<name>A0A142V9D8_9CHLR</name>
<sequence length="190" mass="20303">MMSSIKLNSPFDPSELEKLQAGDRVLISGVIYTARDAAHKRLVETLKQGKQLPFDLKGQTIYYMGPSPAKPGEVIGSAGPTTSSRMDPYTPELLDAGLRAIIGKGNRSAEVSWAIVNKKVVYFISIGGAGALLSQCIKESRMVAYPELGAEAILALTVENFPAIVAIDSQGNNAFTLGQSLYRVVGTKEA</sequence>
<proteinExistence type="inferred from homology"/>
<dbReference type="Proteomes" id="UP000076394">
    <property type="component" value="Chromosome"/>
</dbReference>
<reference evidence="4 5" key="1">
    <citation type="submission" date="2015-03" db="EMBL/GenBank/DDBJ databases">
        <title>Genomic characterization of Dehalococcoides mccartyi strain 11a5, an unusal plasmid-containing chloroethene dechlorinator.</title>
        <authorList>
            <person name="Zhao S."/>
            <person name="Ding C."/>
            <person name="He J."/>
        </authorList>
    </citation>
    <scope>NUCLEOTIDE SEQUENCE [LARGE SCALE GENOMIC DNA]</scope>
    <source>
        <strain evidence="4 5">11a5</strain>
    </source>
</reference>
<evidence type="ECO:0000256" key="2">
    <source>
        <dbReference type="ARBA" id="ARBA00023239"/>
    </source>
</evidence>
<accession>A0A142V9D8</accession>
<dbReference type="NCBIfam" id="TIGR00723">
    <property type="entry name" value="ttdB_fumA_fumB"/>
    <property type="match status" value="1"/>
</dbReference>
<evidence type="ECO:0000259" key="3">
    <source>
        <dbReference type="Pfam" id="PF05683"/>
    </source>
</evidence>
<gene>
    <name evidence="4" type="ORF">Dm11a5_0395</name>
</gene>
<keyword evidence="2" id="KW-0456">Lyase</keyword>
<dbReference type="Pfam" id="PF05683">
    <property type="entry name" value="Fumerase_C"/>
    <property type="match status" value="1"/>
</dbReference>
<dbReference type="InterPro" id="IPR036660">
    <property type="entry name" value="Fe-S_hydroAse_TtdB_cat_sf"/>
</dbReference>
<comment type="similarity">
    <text evidence="1">Belongs to the class-I fumarase family.</text>
</comment>
<dbReference type="PANTHER" id="PTHR43351:SF2">
    <property type="entry name" value="L(+)-TARTRATE DEHYDRATASE SUBUNIT BETA-RELATED"/>
    <property type="match status" value="1"/>
</dbReference>
<dbReference type="InterPro" id="IPR004647">
    <property type="entry name" value="Fe-S_hydro-lyase_TtdB-typ_cat"/>
</dbReference>
<dbReference type="AlphaFoldDB" id="A0A142V9D8"/>
<dbReference type="SUPFAM" id="SSF117457">
    <property type="entry name" value="FumA C-terminal domain-like"/>
    <property type="match status" value="1"/>
</dbReference>
<dbReference type="PATRIC" id="fig|61435.8.peg.394"/>